<dbReference type="InterPro" id="IPR026074">
    <property type="entry name" value="MAP1"/>
</dbReference>
<sequence length="137" mass="15380">MAMESASASVVAAVVAMEMPVVRGALPVVEEDEGYRAPPGSEERLRYRRGGRGRRRRGVPFNRSGHYMLIVVGEIGTEQQLDAVRAHIERGIRSWDVDLKSCDLDQQLQLFITRHSAHFSSEVRGQCDVMLSQQQDQ</sequence>
<evidence type="ECO:0000313" key="2">
    <source>
        <dbReference type="EMBL" id="KAL3061113.1"/>
    </source>
</evidence>
<protein>
    <recommendedName>
        <fullName evidence="1">Microtubule-associated protein 1B/S N-terminal domain-containing protein</fullName>
    </recommendedName>
</protein>
<dbReference type="InterPro" id="IPR056617">
    <property type="entry name" value="MAP1B/S_N"/>
</dbReference>
<comment type="caution">
    <text evidence="2">The sequence shown here is derived from an EMBL/GenBank/DDBJ whole genome shotgun (WGS) entry which is preliminary data.</text>
</comment>
<dbReference type="AlphaFoldDB" id="A0ABD2H706"/>
<feature type="domain" description="Microtubule-associated protein 1B/S N-terminal" evidence="1">
    <location>
        <begin position="68"/>
        <end position="128"/>
    </location>
</feature>
<keyword evidence="3" id="KW-1185">Reference proteome</keyword>
<evidence type="ECO:0000313" key="3">
    <source>
        <dbReference type="Proteomes" id="UP001619887"/>
    </source>
</evidence>
<reference evidence="2 3" key="2">
    <citation type="journal article" date="2024" name="G3 (Bethesda)">
        <title>The genome of the cryopelagic Antarctic bald notothen, Trematomus borchgrevinki.</title>
        <authorList>
            <person name="Rayamajhi N."/>
            <person name="Rivera-Colon A.G."/>
            <person name="Minhas B.F."/>
            <person name="Cheng C.C."/>
            <person name="Catchen J.M."/>
        </authorList>
    </citation>
    <scope>NUCLEOTIDE SEQUENCE [LARGE SCALE GENOMIC DNA]</scope>
    <source>
        <strain evidence="2">AGRC-2024</strain>
    </source>
</reference>
<evidence type="ECO:0000259" key="1">
    <source>
        <dbReference type="Pfam" id="PF23415"/>
    </source>
</evidence>
<dbReference type="EMBL" id="JBIYXZ010002072">
    <property type="protein sequence ID" value="KAL3061113.1"/>
    <property type="molecule type" value="Genomic_DNA"/>
</dbReference>
<dbReference type="Pfam" id="PF23415">
    <property type="entry name" value="MAPB1_N"/>
    <property type="match status" value="1"/>
</dbReference>
<dbReference type="Proteomes" id="UP001619887">
    <property type="component" value="Unassembled WGS sequence"/>
</dbReference>
<reference evidence="2 3" key="1">
    <citation type="journal article" date="2022" name="G3 (Bethesda)">
        <title>Evaluating Illumina-, Nanopore-, and PacBio-based genome assembly strategies with the bald notothen, Trematomus borchgrevinki.</title>
        <authorList>
            <person name="Rayamajhi N."/>
            <person name="Cheng C.C."/>
            <person name="Catchen J.M."/>
        </authorList>
    </citation>
    <scope>NUCLEOTIDE SEQUENCE [LARGE SCALE GENOMIC DNA]</scope>
    <source>
        <strain evidence="2">AGRC-2024</strain>
    </source>
</reference>
<gene>
    <name evidence="2" type="ORF">OYC64_009345</name>
</gene>
<organism evidence="2 3">
    <name type="scientific">Pagothenia borchgrevinki</name>
    <name type="common">Bald rockcod</name>
    <name type="synonym">Trematomus borchgrevinki</name>
    <dbReference type="NCBI Taxonomy" id="8213"/>
    <lineage>
        <taxon>Eukaryota</taxon>
        <taxon>Metazoa</taxon>
        <taxon>Chordata</taxon>
        <taxon>Craniata</taxon>
        <taxon>Vertebrata</taxon>
        <taxon>Euteleostomi</taxon>
        <taxon>Actinopterygii</taxon>
        <taxon>Neopterygii</taxon>
        <taxon>Teleostei</taxon>
        <taxon>Neoteleostei</taxon>
        <taxon>Acanthomorphata</taxon>
        <taxon>Eupercaria</taxon>
        <taxon>Perciformes</taxon>
        <taxon>Notothenioidei</taxon>
        <taxon>Nototheniidae</taxon>
        <taxon>Pagothenia</taxon>
    </lineage>
</organism>
<proteinExistence type="predicted"/>
<dbReference type="PANTHER" id="PTHR13843">
    <property type="entry name" value="MICROTUBULE-ASSOCIATED PROTEIN"/>
    <property type="match status" value="1"/>
</dbReference>
<name>A0ABD2H706_PAGBO</name>
<accession>A0ABD2H706</accession>
<dbReference type="PANTHER" id="PTHR13843:SF6">
    <property type="entry name" value="MICROTUBULE-ASSOCIATED PROTEIN 1A"/>
    <property type="match status" value="1"/>
</dbReference>